<keyword evidence="1" id="KW-1133">Transmembrane helix</keyword>
<feature type="transmembrane region" description="Helical" evidence="1">
    <location>
        <begin position="140"/>
        <end position="166"/>
    </location>
</feature>
<protein>
    <recommendedName>
        <fullName evidence="4">G protein-coupled receptor</fullName>
    </recommendedName>
</protein>
<name>A0AAV5TCA5_9BILA</name>
<feature type="non-terminal residue" evidence="2">
    <location>
        <position position="260"/>
    </location>
</feature>
<keyword evidence="1" id="KW-0472">Membrane</keyword>
<dbReference type="SUPFAM" id="SSF81321">
    <property type="entry name" value="Family A G protein-coupled receptor-like"/>
    <property type="match status" value="1"/>
</dbReference>
<accession>A0AAV5TCA5</accession>
<dbReference type="Proteomes" id="UP001432027">
    <property type="component" value="Unassembled WGS sequence"/>
</dbReference>
<keyword evidence="3" id="KW-1185">Reference proteome</keyword>
<feature type="transmembrane region" description="Helical" evidence="1">
    <location>
        <begin position="80"/>
        <end position="98"/>
    </location>
</feature>
<sequence>ATFLDMCLQWVFDPAYLIPPFCVYRKAPLLNIPVSANFCLSFMFSLTACGGQVYLALFMYRHQAIALPGSRFKFSIRAQISFIAVCLIPCILLGPSLYVRSQLQQYLHIHYFQRLTDEWDAEVAERIDCFATKELIMYPYVALVSAVPVLTGLCIAAIARHTFHLLRKVKHISVKTQNLHRSLTRSLVAQALVPVLIVILPFCATNLVAVIKSLFYAQGASDWAIDTSDLTTLAVSFHSTAHSITFLLTTPTFRQKLYEL</sequence>
<proteinExistence type="predicted"/>
<keyword evidence="1" id="KW-0812">Transmembrane</keyword>
<evidence type="ECO:0000256" key="1">
    <source>
        <dbReference type="SAM" id="Phobius"/>
    </source>
</evidence>
<evidence type="ECO:0000313" key="2">
    <source>
        <dbReference type="EMBL" id="GMS91967.1"/>
    </source>
</evidence>
<feature type="non-terminal residue" evidence="2">
    <location>
        <position position="1"/>
    </location>
</feature>
<evidence type="ECO:0000313" key="3">
    <source>
        <dbReference type="Proteomes" id="UP001432027"/>
    </source>
</evidence>
<feature type="transmembrane region" description="Helical" evidence="1">
    <location>
        <begin position="187"/>
        <end position="210"/>
    </location>
</feature>
<evidence type="ECO:0008006" key="4">
    <source>
        <dbReference type="Google" id="ProtNLM"/>
    </source>
</evidence>
<gene>
    <name evidence="2" type="ORF">PENTCL1PPCAC_14142</name>
</gene>
<dbReference type="InterPro" id="IPR019429">
    <property type="entry name" value="7TM_GPCR_serpentine_rcpt_Sri"/>
</dbReference>
<comment type="caution">
    <text evidence="2">The sequence shown here is derived from an EMBL/GenBank/DDBJ whole genome shotgun (WGS) entry which is preliminary data.</text>
</comment>
<dbReference type="AlphaFoldDB" id="A0AAV5TCA5"/>
<dbReference type="PANTHER" id="PTHR22941:SF26">
    <property type="entry name" value="SERPENTINE RECEPTOR, CLASS H"/>
    <property type="match status" value="1"/>
</dbReference>
<dbReference type="EMBL" id="BTSX01000004">
    <property type="protein sequence ID" value="GMS91967.1"/>
    <property type="molecule type" value="Genomic_DNA"/>
</dbReference>
<dbReference type="PANTHER" id="PTHR22941">
    <property type="entry name" value="SERPENTINE RECEPTOR"/>
    <property type="match status" value="1"/>
</dbReference>
<feature type="transmembrane region" description="Helical" evidence="1">
    <location>
        <begin position="34"/>
        <end position="60"/>
    </location>
</feature>
<organism evidence="2 3">
    <name type="scientific">Pristionchus entomophagus</name>
    <dbReference type="NCBI Taxonomy" id="358040"/>
    <lineage>
        <taxon>Eukaryota</taxon>
        <taxon>Metazoa</taxon>
        <taxon>Ecdysozoa</taxon>
        <taxon>Nematoda</taxon>
        <taxon>Chromadorea</taxon>
        <taxon>Rhabditida</taxon>
        <taxon>Rhabditina</taxon>
        <taxon>Diplogasteromorpha</taxon>
        <taxon>Diplogasteroidea</taxon>
        <taxon>Neodiplogasteridae</taxon>
        <taxon>Pristionchus</taxon>
    </lineage>
</organism>
<dbReference type="Pfam" id="PF10327">
    <property type="entry name" value="7TM_GPCR_Sri"/>
    <property type="match status" value="1"/>
</dbReference>
<reference evidence="2" key="1">
    <citation type="submission" date="2023-10" db="EMBL/GenBank/DDBJ databases">
        <title>Genome assembly of Pristionchus species.</title>
        <authorList>
            <person name="Yoshida K."/>
            <person name="Sommer R.J."/>
        </authorList>
    </citation>
    <scope>NUCLEOTIDE SEQUENCE</scope>
    <source>
        <strain evidence="2">RS0144</strain>
    </source>
</reference>
<dbReference type="InterPro" id="IPR053220">
    <property type="entry name" value="Nematode_rcpt-like_serp_H"/>
</dbReference>